<feature type="domain" description="GST N-terminal" evidence="1">
    <location>
        <begin position="15"/>
        <end position="80"/>
    </location>
</feature>
<dbReference type="CDD" id="cd03051">
    <property type="entry name" value="GST_N_GTT2_like"/>
    <property type="match status" value="1"/>
</dbReference>
<evidence type="ECO:0000313" key="3">
    <source>
        <dbReference type="Proteomes" id="UP000245910"/>
    </source>
</evidence>
<sequence>MNPPLELFVLSWGVYPRRVLIYLAEKGLLNSPLIKITEVTTDNTGKLSAPGKPSGSAPVLRLPGGSFIKQSVAILGYFEDICQDPKEDWEVELAKNTNGSMIGDTAAERGRVRDMLSLADEITNQFGFACHKGTALFKVLEETHPITAKLMLEYCYKNLKLLDKYYEGDGRLNGSSDGDRINVADCVLYSALNFAKDVYGFDLLSDPEVVNLRAFYEWFGKRESVQVGDDHHVPGWIKELASQWLPVE</sequence>
<keyword evidence="3" id="KW-1185">Reference proteome</keyword>
<proteinExistence type="predicted"/>
<dbReference type="InterPro" id="IPR004045">
    <property type="entry name" value="Glutathione_S-Trfase_N"/>
</dbReference>
<dbReference type="EMBL" id="LN649229">
    <property type="protein sequence ID" value="CEI66248.1"/>
    <property type="molecule type" value="Genomic_DNA"/>
</dbReference>
<reference evidence="3" key="1">
    <citation type="submission" date="2014-10" db="EMBL/GenBank/DDBJ databases">
        <authorList>
            <person name="King R."/>
        </authorList>
    </citation>
    <scope>NUCLEOTIDE SEQUENCE [LARGE SCALE GENOMIC DNA]</scope>
    <source>
        <strain evidence="3">A3/5</strain>
    </source>
</reference>
<dbReference type="STRING" id="56646.A0A2L2T8F9"/>
<dbReference type="OrthoDB" id="3587182at2759"/>
<dbReference type="AlphaFoldDB" id="A0A2L2T8F9"/>
<name>A0A2L2T8F9_9HYPO</name>
<dbReference type="InterPro" id="IPR036249">
    <property type="entry name" value="Thioredoxin-like_sf"/>
</dbReference>
<dbReference type="InterPro" id="IPR034345">
    <property type="entry name" value="Gtt2-like_N"/>
</dbReference>
<dbReference type="Pfam" id="PF13409">
    <property type="entry name" value="GST_N_2"/>
    <property type="match status" value="1"/>
</dbReference>
<evidence type="ECO:0000259" key="1">
    <source>
        <dbReference type="Pfam" id="PF13409"/>
    </source>
</evidence>
<dbReference type="SUPFAM" id="SSF52833">
    <property type="entry name" value="Thioredoxin-like"/>
    <property type="match status" value="1"/>
</dbReference>
<dbReference type="Proteomes" id="UP000245910">
    <property type="component" value="Chromosome I"/>
</dbReference>
<dbReference type="Gene3D" id="1.20.1050.10">
    <property type="match status" value="1"/>
</dbReference>
<organism evidence="2 3">
    <name type="scientific">Fusarium venenatum</name>
    <dbReference type="NCBI Taxonomy" id="56646"/>
    <lineage>
        <taxon>Eukaryota</taxon>
        <taxon>Fungi</taxon>
        <taxon>Dikarya</taxon>
        <taxon>Ascomycota</taxon>
        <taxon>Pezizomycotina</taxon>
        <taxon>Sordariomycetes</taxon>
        <taxon>Hypocreomycetidae</taxon>
        <taxon>Hypocreales</taxon>
        <taxon>Nectriaceae</taxon>
        <taxon>Fusarium</taxon>
    </lineage>
</organism>
<accession>A0A2L2T8F9</accession>
<protein>
    <recommendedName>
        <fullName evidence="1">GST N-terminal domain-containing protein</fullName>
    </recommendedName>
</protein>
<evidence type="ECO:0000313" key="2">
    <source>
        <dbReference type="EMBL" id="CEI66248.1"/>
    </source>
</evidence>
<dbReference type="InterPro" id="IPR036282">
    <property type="entry name" value="Glutathione-S-Trfase_C_sf"/>
</dbReference>
<dbReference type="Gene3D" id="3.40.30.10">
    <property type="entry name" value="Glutaredoxin"/>
    <property type="match status" value="1"/>
</dbReference>
<dbReference type="SUPFAM" id="SSF47616">
    <property type="entry name" value="GST C-terminal domain-like"/>
    <property type="match status" value="1"/>
</dbReference>